<dbReference type="InterPro" id="IPR023346">
    <property type="entry name" value="Lysozyme-like_dom_sf"/>
</dbReference>
<dbReference type="AlphaFoldDB" id="A0A1G8CEH5"/>
<dbReference type="Proteomes" id="UP000198967">
    <property type="component" value="Unassembled WGS sequence"/>
</dbReference>
<dbReference type="EMBL" id="FNBE01000022">
    <property type="protein sequence ID" value="SDH43842.1"/>
    <property type="molecule type" value="Genomic_DNA"/>
</dbReference>
<evidence type="ECO:0000313" key="3">
    <source>
        <dbReference type="Proteomes" id="UP000198967"/>
    </source>
</evidence>
<evidence type="ECO:0000259" key="1">
    <source>
        <dbReference type="Pfam" id="PF26571"/>
    </source>
</evidence>
<dbReference type="InterPro" id="IPR058593">
    <property type="entry name" value="ARB_07466-like_C"/>
</dbReference>
<reference evidence="2 3" key="1">
    <citation type="submission" date="2016-10" db="EMBL/GenBank/DDBJ databases">
        <authorList>
            <person name="de Groot N.N."/>
        </authorList>
    </citation>
    <scope>NUCLEOTIDE SEQUENCE [LARGE SCALE GENOMIC DNA]</scope>
    <source>
        <strain evidence="2 3">CGMCC 4.3143</strain>
    </source>
</reference>
<dbReference type="Pfam" id="PF26571">
    <property type="entry name" value="VldE"/>
    <property type="match status" value="1"/>
</dbReference>
<accession>A0A1G8CEH5</accession>
<proteinExistence type="predicted"/>
<sequence length="376" mass="39699">MRLATGIGGVLMAGMLVLVMGLAGLTGGLLTQPPASGIAVDRLPTLARQLLPDVERIVAASCPELPVVWVLAHVQAESSWRPEAFRGDRNGGSAGLYQLNQQNWILTGGTPWASTPPPADADVLQPVDHLTRAVPWVCQNLRTMTAHLAATGKPTSPLDAMLVCHIAGCSRVADSATGVPQAGEAGCGADCAELIQNYIAAVHQLVETYSAPAGPASIAGLRAPAPFTGPSAGCTEDDPTTTGCLTSRTKDLYDELIATFGPPGPDHPIRSITCWDQHAWNPTSDHPKGRACDIFPTRAGTFPQGAKLQVGWAVATWLRTHADVLGIDYLIWQGRYWSSQSGDVSGEWGTRYTGSGIYDTSNATGGHYDHLHVSVR</sequence>
<dbReference type="SUPFAM" id="SSF53955">
    <property type="entry name" value="Lysozyme-like"/>
    <property type="match status" value="1"/>
</dbReference>
<gene>
    <name evidence="2" type="ORF">SAMN05216377_12275</name>
</gene>
<evidence type="ECO:0000313" key="2">
    <source>
        <dbReference type="EMBL" id="SDH43842.1"/>
    </source>
</evidence>
<protein>
    <recommendedName>
        <fullName evidence="1">ARB-07466-like C-terminal domain-containing protein</fullName>
    </recommendedName>
</protein>
<organism evidence="2 3">
    <name type="scientific">Pseudonocardia oroxyli</name>
    <dbReference type="NCBI Taxonomy" id="366584"/>
    <lineage>
        <taxon>Bacteria</taxon>
        <taxon>Bacillati</taxon>
        <taxon>Actinomycetota</taxon>
        <taxon>Actinomycetes</taxon>
        <taxon>Pseudonocardiales</taxon>
        <taxon>Pseudonocardiaceae</taxon>
        <taxon>Pseudonocardia</taxon>
    </lineage>
</organism>
<feature type="domain" description="ARB-07466-like C-terminal" evidence="1">
    <location>
        <begin position="242"/>
        <end position="342"/>
    </location>
</feature>
<keyword evidence="3" id="KW-1185">Reference proteome</keyword>
<name>A0A1G8CEH5_PSEOR</name>
<dbReference type="STRING" id="366584.SAMN05216377_12275"/>